<accession>A0ABT0HMV6</accession>
<comment type="caution">
    <text evidence="2">The sequence shown here is derived from an EMBL/GenBank/DDBJ whole genome shotgun (WGS) entry which is preliminary data.</text>
</comment>
<evidence type="ECO:0000256" key="1">
    <source>
        <dbReference type="SAM" id="Coils"/>
    </source>
</evidence>
<reference evidence="2 3" key="1">
    <citation type="submission" date="2022-04" db="EMBL/GenBank/DDBJ databases">
        <title>Spirosoma sp. strain RP8 genome sequencing and assembly.</title>
        <authorList>
            <person name="Jung Y."/>
        </authorList>
    </citation>
    <scope>NUCLEOTIDE SEQUENCE [LARGE SCALE GENOMIC DNA]</scope>
    <source>
        <strain evidence="2 3">RP8</strain>
    </source>
</reference>
<keyword evidence="1" id="KW-0175">Coiled coil</keyword>
<gene>
    <name evidence="2" type="ORF">M0L20_13640</name>
</gene>
<name>A0ABT0HMV6_9BACT</name>
<dbReference type="Proteomes" id="UP001202180">
    <property type="component" value="Unassembled WGS sequence"/>
</dbReference>
<organism evidence="2 3">
    <name type="scientific">Spirosoma liriopis</name>
    <dbReference type="NCBI Taxonomy" id="2937440"/>
    <lineage>
        <taxon>Bacteria</taxon>
        <taxon>Pseudomonadati</taxon>
        <taxon>Bacteroidota</taxon>
        <taxon>Cytophagia</taxon>
        <taxon>Cytophagales</taxon>
        <taxon>Cytophagaceae</taxon>
        <taxon>Spirosoma</taxon>
    </lineage>
</organism>
<dbReference type="EMBL" id="JALPRF010000002">
    <property type="protein sequence ID" value="MCK8492905.1"/>
    <property type="molecule type" value="Genomic_DNA"/>
</dbReference>
<proteinExistence type="predicted"/>
<evidence type="ECO:0000313" key="2">
    <source>
        <dbReference type="EMBL" id="MCK8492905.1"/>
    </source>
</evidence>
<evidence type="ECO:0000313" key="3">
    <source>
        <dbReference type="Proteomes" id="UP001202180"/>
    </source>
</evidence>
<keyword evidence="3" id="KW-1185">Reference proteome</keyword>
<sequence length="218" mass="25065">MNLQTQISQQQATIRSLEKLLGAKRCTQAELDQAKRKLADLEEQLNFRPIAQPQARPVKAVVEVEPVATGRILEGDEYNSMQADLSKQADQLNKRMAELSNKLHLVPPTVSCPELVKPILDLKAQIETIWDKKRYLERNRFLPEERTHGEVDAPVLEPVQTDATQLQLVYDKRRLIDKRSKLKTKLKDPKASEKKRLEWETELLKTDLAIQEIEIKLG</sequence>
<dbReference type="RefSeq" id="WP_248477497.1">
    <property type="nucleotide sequence ID" value="NZ_JALPRF010000002.1"/>
</dbReference>
<protein>
    <submittedName>
        <fullName evidence="2">Uncharacterized protein</fullName>
    </submittedName>
</protein>
<feature type="coiled-coil region" evidence="1">
    <location>
        <begin position="17"/>
        <end position="44"/>
    </location>
</feature>